<dbReference type="Pfam" id="PF01074">
    <property type="entry name" value="Glyco_hydro_38N"/>
    <property type="match status" value="1"/>
</dbReference>
<dbReference type="PANTHER" id="PTHR14577:SF0">
    <property type="entry name" value="NUCLEOLAR PROTEIN 12"/>
    <property type="match status" value="1"/>
</dbReference>
<dbReference type="InterPro" id="IPR000602">
    <property type="entry name" value="Glyco_hydro_38_N"/>
</dbReference>
<dbReference type="GO" id="GO:0004559">
    <property type="term" value="F:alpha-mannosidase activity"/>
    <property type="evidence" value="ECO:0007669"/>
    <property type="project" value="InterPro"/>
</dbReference>
<feature type="compositionally biased region" description="Basic residues" evidence="5">
    <location>
        <begin position="329"/>
        <end position="366"/>
    </location>
</feature>
<comment type="subcellular location">
    <subcellularLocation>
        <location evidence="1">Nucleus</location>
        <location evidence="1">Nucleolus</location>
    </subcellularLocation>
</comment>
<protein>
    <recommendedName>
        <fullName evidence="6">Glycoside hydrolase family 38 N-terminal domain-containing protein</fullName>
    </recommendedName>
</protein>
<evidence type="ECO:0000256" key="1">
    <source>
        <dbReference type="ARBA" id="ARBA00004604"/>
    </source>
</evidence>
<sequence>MDMAVKELVKVLKKNSFPVKGKDDIKEFLLLATVASISSGNDEFVGNLIAETIEKIGSDGISSALLENGGMCMHDEAVTHYIDMIDQTTFGHRFIKKDFGVTPRIGWQIDPFGHSAVKAYLLGAEGGRQEYGESLQRGCLRLWAAELGVIEFVAERFKEENHQENSFEATMKGEIEDNGAIQIPPTRVAHIKKRVLKNKGVSVSFSEKDLKDYVTGFHKRKKKRRKEAIKQQEEKLRLKRIAGRKQRKLEKEFALYGGAPPATDQSNVYEEYDEESEPIASINGTTKYDNGEMQVTVTTCEISQQDEDGPSEKTQADVPRLIEADKTHKLSVSKKKSFKKVSKHKSRSKPQNKRDRKKGKTKNNKR</sequence>
<dbReference type="InterPro" id="IPR027410">
    <property type="entry name" value="TCP-1-like_intermed_sf"/>
</dbReference>
<dbReference type="GO" id="GO:0019843">
    <property type="term" value="F:rRNA binding"/>
    <property type="evidence" value="ECO:0007669"/>
    <property type="project" value="TreeGrafter"/>
</dbReference>
<keyword evidence="4" id="KW-0539">Nucleus</keyword>
<evidence type="ECO:0000313" key="7">
    <source>
        <dbReference type="EMBL" id="CAK7350700.1"/>
    </source>
</evidence>
<reference evidence="7 8" key="1">
    <citation type="submission" date="2024-01" db="EMBL/GenBank/DDBJ databases">
        <authorList>
            <person name="Waweru B."/>
        </authorList>
    </citation>
    <scope>NUCLEOTIDE SEQUENCE [LARGE SCALE GENOMIC DNA]</scope>
</reference>
<dbReference type="Pfam" id="PF09805">
    <property type="entry name" value="Nop25"/>
    <property type="match status" value="1"/>
</dbReference>
<dbReference type="EMBL" id="CAWUPB010001184">
    <property type="protein sequence ID" value="CAK7350700.1"/>
    <property type="molecule type" value="Genomic_DNA"/>
</dbReference>
<dbReference type="InterPro" id="IPR011330">
    <property type="entry name" value="Glyco_hydro/deAcase_b/a-brl"/>
</dbReference>
<comment type="caution">
    <text evidence="7">The sequence shown here is derived from an EMBL/GenBank/DDBJ whole genome shotgun (WGS) entry which is preliminary data.</text>
</comment>
<dbReference type="PANTHER" id="PTHR14577">
    <property type="entry name" value="NUCLEOLAR PROTEIN 12"/>
    <property type="match status" value="1"/>
</dbReference>
<gene>
    <name evidence="7" type="ORF">DCAF_LOCUS23442</name>
</gene>
<evidence type="ECO:0000259" key="6">
    <source>
        <dbReference type="Pfam" id="PF01074"/>
    </source>
</evidence>
<dbReference type="InterPro" id="IPR027291">
    <property type="entry name" value="Glyco_hydro_38_N_sf"/>
</dbReference>
<evidence type="ECO:0000256" key="3">
    <source>
        <dbReference type="ARBA" id="ARBA00023054"/>
    </source>
</evidence>
<keyword evidence="8" id="KW-1185">Reference proteome</keyword>
<feature type="region of interest" description="Disordered" evidence="5">
    <location>
        <begin position="302"/>
        <end position="366"/>
    </location>
</feature>
<evidence type="ECO:0000313" key="8">
    <source>
        <dbReference type="Proteomes" id="UP001314170"/>
    </source>
</evidence>
<proteinExistence type="inferred from homology"/>
<feature type="domain" description="Glycoside hydrolase family 38 N-terminal" evidence="6">
    <location>
        <begin position="67"/>
        <end position="126"/>
    </location>
</feature>
<evidence type="ECO:0000256" key="5">
    <source>
        <dbReference type="SAM" id="MobiDB-lite"/>
    </source>
</evidence>
<dbReference type="SUPFAM" id="SSF54849">
    <property type="entry name" value="GroEL-intermediate domain like"/>
    <property type="match status" value="1"/>
</dbReference>
<dbReference type="GO" id="GO:0005730">
    <property type="term" value="C:nucleolus"/>
    <property type="evidence" value="ECO:0007669"/>
    <property type="project" value="UniProtKB-SubCell"/>
</dbReference>
<evidence type="ECO:0000256" key="4">
    <source>
        <dbReference type="ARBA" id="ARBA00023242"/>
    </source>
</evidence>
<dbReference type="SUPFAM" id="SSF88713">
    <property type="entry name" value="Glycoside hydrolase/deacetylase"/>
    <property type="match status" value="1"/>
</dbReference>
<dbReference type="GO" id="GO:0006013">
    <property type="term" value="P:mannose metabolic process"/>
    <property type="evidence" value="ECO:0007669"/>
    <property type="project" value="InterPro"/>
</dbReference>
<dbReference type="Gene3D" id="3.20.110.10">
    <property type="entry name" value="Glycoside hydrolase 38, N terminal domain"/>
    <property type="match status" value="1"/>
</dbReference>
<feature type="compositionally biased region" description="Basic and acidic residues" evidence="5">
    <location>
        <begin position="310"/>
        <end position="328"/>
    </location>
</feature>
<dbReference type="AlphaFoldDB" id="A0AAV1SHX9"/>
<accession>A0AAV1SHX9</accession>
<feature type="region of interest" description="Disordered" evidence="5">
    <location>
        <begin position="257"/>
        <end position="287"/>
    </location>
</feature>
<comment type="similarity">
    <text evidence="2">Belongs to the RRP17 family.</text>
</comment>
<dbReference type="InterPro" id="IPR019186">
    <property type="entry name" value="Nucleolar_protein_12"/>
</dbReference>
<dbReference type="Proteomes" id="UP001314170">
    <property type="component" value="Unassembled WGS sequence"/>
</dbReference>
<name>A0AAV1SHX9_9ROSI</name>
<organism evidence="7 8">
    <name type="scientific">Dovyalis caffra</name>
    <dbReference type="NCBI Taxonomy" id="77055"/>
    <lineage>
        <taxon>Eukaryota</taxon>
        <taxon>Viridiplantae</taxon>
        <taxon>Streptophyta</taxon>
        <taxon>Embryophyta</taxon>
        <taxon>Tracheophyta</taxon>
        <taxon>Spermatophyta</taxon>
        <taxon>Magnoliopsida</taxon>
        <taxon>eudicotyledons</taxon>
        <taxon>Gunneridae</taxon>
        <taxon>Pentapetalae</taxon>
        <taxon>rosids</taxon>
        <taxon>fabids</taxon>
        <taxon>Malpighiales</taxon>
        <taxon>Salicaceae</taxon>
        <taxon>Flacourtieae</taxon>
        <taxon>Dovyalis</taxon>
    </lineage>
</organism>
<keyword evidence="3" id="KW-0175">Coiled coil</keyword>
<evidence type="ECO:0000256" key="2">
    <source>
        <dbReference type="ARBA" id="ARBA00007175"/>
    </source>
</evidence>